<accession>A0A4Y1WWF5</accession>
<keyword evidence="2" id="KW-1185">Reference proteome</keyword>
<dbReference type="KEGG" id="acou:A5CBH24_18720"/>
<protein>
    <submittedName>
        <fullName evidence="1">Uncharacterized protein</fullName>
    </submittedName>
</protein>
<sequence>MDNASKIKQLLQQITGTEQSVFLFRPMEVVSVEGDTCRARYNELEIPGIRLAAIEGGADGGLLLKPATGSIVLVADLSCGELRECSVIGYSEIEALTYRHGDTTVTMNGSNVSATVGRMQLKVTADGVEINGGKQGGLVLAAALRRSLESVQRYCETMRTAVAAGLTGVGIGAAANGGTGAGIFSEQMAAATISLEDLEDKKATH</sequence>
<organism evidence="1 2">
    <name type="scientific">Alistipes communis</name>
    <dbReference type="NCBI Taxonomy" id="2585118"/>
    <lineage>
        <taxon>Bacteria</taxon>
        <taxon>Pseudomonadati</taxon>
        <taxon>Bacteroidota</taxon>
        <taxon>Bacteroidia</taxon>
        <taxon>Bacteroidales</taxon>
        <taxon>Rikenellaceae</taxon>
        <taxon>Alistipes</taxon>
    </lineage>
</organism>
<evidence type="ECO:0000313" key="1">
    <source>
        <dbReference type="EMBL" id="BBL04559.1"/>
    </source>
</evidence>
<dbReference type="AlphaFoldDB" id="A0A4Y1WWF5"/>
<dbReference type="EMBL" id="AP019735">
    <property type="protein sequence ID" value="BBL04559.1"/>
    <property type="molecule type" value="Genomic_DNA"/>
</dbReference>
<proteinExistence type="predicted"/>
<dbReference type="RefSeq" id="WP_141412980.1">
    <property type="nucleotide sequence ID" value="NZ_AP019735.1"/>
</dbReference>
<reference evidence="2" key="1">
    <citation type="submission" date="2019-06" db="EMBL/GenBank/DDBJ databases">
        <title>Alistipes onderdonkii subsp. vulgaris subsp. nov., Alistipes dispar sp. nov. and Alistipes communis sp. nov., isolated from human faeces, and creation of Alistipes onderdonkii subsp. onderdonkii subsp. nov.</title>
        <authorList>
            <person name="Sakamoto M."/>
            <person name="Ikeyama N."/>
            <person name="Ogata Y."/>
            <person name="Suda W."/>
            <person name="Iino T."/>
            <person name="Hattori M."/>
            <person name="Ohkuma M."/>
        </authorList>
    </citation>
    <scope>NUCLEOTIDE SEQUENCE [LARGE SCALE GENOMIC DNA]</scope>
    <source>
        <strain evidence="2">5CBH24</strain>
    </source>
</reference>
<dbReference type="Proteomes" id="UP000318946">
    <property type="component" value="Chromosome"/>
</dbReference>
<dbReference type="GeneID" id="78342592"/>
<gene>
    <name evidence="1" type="ORF">A5CBH24_18720</name>
</gene>
<dbReference type="OrthoDB" id="1252911at2"/>
<evidence type="ECO:0000313" key="2">
    <source>
        <dbReference type="Proteomes" id="UP000318946"/>
    </source>
</evidence>
<name>A0A4Y1WWF5_9BACT</name>